<dbReference type="EC" id="3.2.1.39" evidence="3"/>
<evidence type="ECO:0000256" key="7">
    <source>
        <dbReference type="ARBA" id="ARBA00023316"/>
    </source>
</evidence>
<dbReference type="GO" id="GO:0071555">
    <property type="term" value="P:cell wall organization"/>
    <property type="evidence" value="ECO:0007669"/>
    <property type="project" value="UniProtKB-KW"/>
</dbReference>
<gene>
    <name evidence="12" type="ORF">E4U60_006525</name>
</gene>
<feature type="compositionally biased region" description="Basic residues" evidence="8">
    <location>
        <begin position="133"/>
        <end position="148"/>
    </location>
</feature>
<feature type="domain" description="Cell wall protein YJL171C/Tos1 N-terminal" evidence="11">
    <location>
        <begin position="39"/>
        <end position="99"/>
    </location>
</feature>
<feature type="domain" description="Cell wall protein YJL171C/Tos1 C-terminal" evidence="10">
    <location>
        <begin position="236"/>
        <end position="456"/>
    </location>
</feature>
<feature type="region of interest" description="Disordered" evidence="8">
    <location>
        <begin position="104"/>
        <end position="148"/>
    </location>
</feature>
<evidence type="ECO:0000313" key="12">
    <source>
        <dbReference type="EMBL" id="KAG5943644.1"/>
    </source>
</evidence>
<dbReference type="PANTHER" id="PTHR31737">
    <property type="entry name" value="PROTEIN TOS1"/>
    <property type="match status" value="1"/>
</dbReference>
<evidence type="ECO:0000256" key="6">
    <source>
        <dbReference type="ARBA" id="ARBA00023295"/>
    </source>
</evidence>
<sequence>MKYSTSLLLASAGWASALKQQCSGTATNEGGNWFCGAVNQIVYQGIKGAGKFKAVTHMSDSGECHYEDKHYSGPLAPLDEDLSIHIRGPISVKEVAVYNLAAPHGKRDVEADEADNEPKSESSPQVAADAHPAHNHGHGHGHKHLHRHAQRDKVFATIDGKVVSWENNWFGPPPATQPPTTPPAAKPAGGAALKADNPDKSAGSDKPKAQQESQSESKPKSESDIKHKGKPAASGSDWDRVAYYNADKQIAENMIFMGNYGGSGSGVFDTTWGASLSYLNAKGDGGASSPQILSNTLIPSNKEFAIFSAEKCDGSCGFTRAKDVAYKGFGGANKIFLFHFKMPLDGDRSFNGDMPALWTLNGRIPRTAQYNACSCWETGCGEADIYEVLTSGDTKCKSTFHLANGAGSSDYFDRPVDKYIKVAAVFHEKTASVSIKKLSDDVDFSKGLDDATVMKWLSQPKEGTARKMSSLFQLLEGQ</sequence>
<dbReference type="Pfam" id="PF10287">
    <property type="entry name" value="YJL171C_Tos1_C"/>
    <property type="match status" value="1"/>
</dbReference>
<evidence type="ECO:0000256" key="5">
    <source>
        <dbReference type="ARBA" id="ARBA00022801"/>
    </source>
</evidence>
<keyword evidence="6" id="KW-0326">Glycosidase</keyword>
<evidence type="ECO:0000259" key="10">
    <source>
        <dbReference type="Pfam" id="PF10287"/>
    </source>
</evidence>
<feature type="signal peptide" evidence="9">
    <location>
        <begin position="1"/>
        <end position="17"/>
    </location>
</feature>
<proteinExistence type="inferred from homology"/>
<accession>A0A9P7SJP8</accession>
<organism evidence="12 13">
    <name type="scientific">Claviceps pazoutovae</name>
    <dbReference type="NCBI Taxonomy" id="1649127"/>
    <lineage>
        <taxon>Eukaryota</taxon>
        <taxon>Fungi</taxon>
        <taxon>Dikarya</taxon>
        <taxon>Ascomycota</taxon>
        <taxon>Pezizomycotina</taxon>
        <taxon>Sordariomycetes</taxon>
        <taxon>Hypocreomycetidae</taxon>
        <taxon>Hypocreales</taxon>
        <taxon>Clavicipitaceae</taxon>
        <taxon>Claviceps</taxon>
    </lineage>
</organism>
<comment type="catalytic activity">
    <reaction evidence="1">
        <text>Hydrolysis of (1-&gt;3)-beta-D-glucosidic linkages in (1-&gt;3)-beta-D-glucans.</text>
        <dbReference type="EC" id="3.2.1.39"/>
    </reaction>
</comment>
<evidence type="ECO:0000256" key="2">
    <source>
        <dbReference type="ARBA" id="ARBA00006055"/>
    </source>
</evidence>
<dbReference type="Proteomes" id="UP000706124">
    <property type="component" value="Unassembled WGS sequence"/>
</dbReference>
<feature type="region of interest" description="Disordered" evidence="8">
    <location>
        <begin position="167"/>
        <end position="236"/>
    </location>
</feature>
<evidence type="ECO:0000256" key="1">
    <source>
        <dbReference type="ARBA" id="ARBA00000382"/>
    </source>
</evidence>
<name>A0A9P7SJP8_9HYPO</name>
<protein>
    <recommendedName>
        <fullName evidence="3">glucan endo-1,3-beta-D-glucosidase</fullName>
        <ecNumber evidence="3">3.2.1.39</ecNumber>
    </recommendedName>
</protein>
<dbReference type="AlphaFoldDB" id="A0A9P7SJP8"/>
<dbReference type="GO" id="GO:0009277">
    <property type="term" value="C:fungal-type cell wall"/>
    <property type="evidence" value="ECO:0007669"/>
    <property type="project" value="TreeGrafter"/>
</dbReference>
<feature type="chain" id="PRO_5040246234" description="glucan endo-1,3-beta-D-glucosidase" evidence="9">
    <location>
        <begin position="18"/>
        <end position="478"/>
    </location>
</feature>
<feature type="compositionally biased region" description="Basic and acidic residues" evidence="8">
    <location>
        <begin position="196"/>
        <end position="226"/>
    </location>
</feature>
<evidence type="ECO:0000256" key="4">
    <source>
        <dbReference type="ARBA" id="ARBA00022729"/>
    </source>
</evidence>
<comment type="caution">
    <text evidence="12">The sequence shown here is derived from an EMBL/GenBank/DDBJ whole genome shotgun (WGS) entry which is preliminary data.</text>
</comment>
<comment type="similarity">
    <text evidence="2">Belongs to the PGA52 family.</text>
</comment>
<keyword evidence="13" id="KW-1185">Reference proteome</keyword>
<dbReference type="InterPro" id="IPR018805">
    <property type="entry name" value="YJL171C/Tos1_C"/>
</dbReference>
<evidence type="ECO:0000256" key="9">
    <source>
        <dbReference type="SAM" id="SignalP"/>
    </source>
</evidence>
<dbReference type="PANTHER" id="PTHR31737:SF2">
    <property type="entry name" value="PROTEIN TOS1"/>
    <property type="match status" value="1"/>
</dbReference>
<feature type="compositionally biased region" description="Pro residues" evidence="8">
    <location>
        <begin position="171"/>
        <end position="185"/>
    </location>
</feature>
<evidence type="ECO:0000259" key="11">
    <source>
        <dbReference type="Pfam" id="PF10290"/>
    </source>
</evidence>
<evidence type="ECO:0000256" key="8">
    <source>
        <dbReference type="SAM" id="MobiDB-lite"/>
    </source>
</evidence>
<dbReference type="Pfam" id="PF10290">
    <property type="entry name" value="YJL171C_Tos1_N"/>
    <property type="match status" value="1"/>
</dbReference>
<reference evidence="12 13" key="1">
    <citation type="journal article" date="2020" name="bioRxiv">
        <title>Whole genome comparisons of ergot fungi reveals the divergence and evolution of species within the genus Claviceps are the result of varying mechanisms driving genome evolution and host range expansion.</title>
        <authorList>
            <person name="Wyka S.A."/>
            <person name="Mondo S.J."/>
            <person name="Liu M."/>
            <person name="Dettman J."/>
            <person name="Nalam V."/>
            <person name="Broders K.D."/>
        </authorList>
    </citation>
    <scope>NUCLEOTIDE SEQUENCE [LARGE SCALE GENOMIC DNA]</scope>
    <source>
        <strain evidence="12 13">CCC 1485</strain>
    </source>
</reference>
<dbReference type="EMBL" id="SRPO01000064">
    <property type="protein sequence ID" value="KAG5943644.1"/>
    <property type="molecule type" value="Genomic_DNA"/>
</dbReference>
<keyword evidence="5" id="KW-0378">Hydrolase</keyword>
<evidence type="ECO:0000313" key="13">
    <source>
        <dbReference type="Proteomes" id="UP000706124"/>
    </source>
</evidence>
<dbReference type="GO" id="GO:0042973">
    <property type="term" value="F:glucan endo-1,3-beta-D-glucosidase activity"/>
    <property type="evidence" value="ECO:0007669"/>
    <property type="project" value="UniProtKB-EC"/>
</dbReference>
<keyword evidence="7" id="KW-0961">Cell wall biogenesis/degradation</keyword>
<evidence type="ECO:0000256" key="3">
    <source>
        <dbReference type="ARBA" id="ARBA00012780"/>
    </source>
</evidence>
<keyword evidence="4 9" id="KW-0732">Signal</keyword>
<dbReference type="OrthoDB" id="118256at2759"/>
<dbReference type="InterPro" id="IPR018807">
    <property type="entry name" value="YJL171C/Tos1_N"/>
</dbReference>